<dbReference type="BioCyc" id="ECAT999415-HMP:GTTI-1314-MONOMER"/>
<dbReference type="Proteomes" id="UP000011758">
    <property type="component" value="Unassembled WGS sequence"/>
</dbReference>
<evidence type="ECO:0000313" key="1">
    <source>
        <dbReference type="EMBL" id="EMD16354.1"/>
    </source>
</evidence>
<evidence type="ECO:0008006" key="3">
    <source>
        <dbReference type="Google" id="ProtNLM"/>
    </source>
</evidence>
<dbReference type="AlphaFoldDB" id="M2PLC6"/>
<keyword evidence="2" id="KW-1185">Reference proteome</keyword>
<reference evidence="1 2" key="1">
    <citation type="submission" date="2013-02" db="EMBL/GenBank/DDBJ databases">
        <title>The Genome Sequence of Lactobacillus catenaformis F0143.</title>
        <authorList>
            <consortium name="The Broad Institute Genome Sequencing Platform"/>
            <person name="Earl A."/>
            <person name="Ward D."/>
            <person name="Feldgarden M."/>
            <person name="Gevers D."/>
            <person name="Izard J."/>
            <person name="Blanton J.M."/>
            <person name="Mathney J."/>
            <person name="Dewhirst F.E."/>
            <person name="Young S.K."/>
            <person name="Zeng Q."/>
            <person name="Gargeya S."/>
            <person name="Fitzgerald M."/>
            <person name="Haas B."/>
            <person name="Abouelleil A."/>
            <person name="Alvarado L."/>
            <person name="Arachchi H.M."/>
            <person name="Berlin A."/>
            <person name="Chapman S.B."/>
            <person name="Gearin G."/>
            <person name="Goldberg J."/>
            <person name="Griggs A."/>
            <person name="Gujja S."/>
            <person name="Hansen M."/>
            <person name="Heiman D."/>
            <person name="Howarth C."/>
            <person name="Larimer J."/>
            <person name="Lui A."/>
            <person name="MacDonald P.J.P."/>
            <person name="McCowen C."/>
            <person name="Montmayeur A."/>
            <person name="Murphy C."/>
            <person name="Neiman D."/>
            <person name="Pearson M."/>
            <person name="Priest M."/>
            <person name="Roberts A."/>
            <person name="Saif S."/>
            <person name="Shea T."/>
            <person name="Sisk P."/>
            <person name="Stolte C."/>
            <person name="Sykes S."/>
            <person name="Wortman J."/>
            <person name="Nusbaum C."/>
            <person name="Birren B."/>
        </authorList>
    </citation>
    <scope>NUCLEOTIDE SEQUENCE [LARGE SCALE GENOMIC DNA]</scope>
    <source>
        <strain evidence="1 2">OT 569</strain>
    </source>
</reference>
<evidence type="ECO:0000313" key="2">
    <source>
        <dbReference type="Proteomes" id="UP000011758"/>
    </source>
</evidence>
<sequence length="162" mass="19632">MINEKKDLEDIIGLSLDKLYEKDIYLIKAGENIKKPINADVLHNSERSIVHMFAYYFEELYKEKYKDHNLNIDVEYNRNLYDIKRLGEDCIIPDFIFHERGKNKNNILVIEFKTWWNSEQAEDKEKIKKLCEEKEYQYQYGASIIFGKSREEVDIKWYPFDE</sequence>
<organism evidence="1 2">
    <name type="scientific">Eggerthia catenaformis OT 569 = DSM 20559</name>
    <dbReference type="NCBI Taxonomy" id="999415"/>
    <lineage>
        <taxon>Bacteria</taxon>
        <taxon>Bacillati</taxon>
        <taxon>Bacillota</taxon>
        <taxon>Erysipelotrichia</taxon>
        <taxon>Erysipelotrichales</taxon>
        <taxon>Coprobacillaceae</taxon>
        <taxon>Eggerthia</taxon>
    </lineage>
</organism>
<dbReference type="STRING" id="999415.HMPREF9943_01280"/>
<dbReference type="OrthoDB" id="8907997at2"/>
<proteinExistence type="predicted"/>
<accession>M2PLC6</accession>
<protein>
    <recommendedName>
        <fullName evidence="3">Type I restriction enzyme R protein N-terminal domain-containing protein</fullName>
    </recommendedName>
</protein>
<gene>
    <name evidence="1" type="ORF">HMPREF9943_01280</name>
</gene>
<comment type="caution">
    <text evidence="1">The sequence shown here is derived from an EMBL/GenBank/DDBJ whole genome shotgun (WGS) entry which is preliminary data.</text>
</comment>
<dbReference type="EMBL" id="AGEJ01000021">
    <property type="protein sequence ID" value="EMD16354.1"/>
    <property type="molecule type" value="Genomic_DNA"/>
</dbReference>
<dbReference type="RefSeq" id="WP_004803231.1">
    <property type="nucleotide sequence ID" value="NZ_KB446648.1"/>
</dbReference>
<name>M2PLC6_9FIRM</name>